<protein>
    <submittedName>
        <fullName evidence="2">Uncharacterized protein</fullName>
    </submittedName>
</protein>
<evidence type="ECO:0000256" key="1">
    <source>
        <dbReference type="SAM" id="MobiDB-lite"/>
    </source>
</evidence>
<proteinExistence type="predicted"/>
<organism evidence="2 3">
    <name type="scientific">Agrocybe chaxingu</name>
    <dbReference type="NCBI Taxonomy" id="84603"/>
    <lineage>
        <taxon>Eukaryota</taxon>
        <taxon>Fungi</taxon>
        <taxon>Dikarya</taxon>
        <taxon>Basidiomycota</taxon>
        <taxon>Agaricomycotina</taxon>
        <taxon>Agaricomycetes</taxon>
        <taxon>Agaricomycetidae</taxon>
        <taxon>Agaricales</taxon>
        <taxon>Agaricineae</taxon>
        <taxon>Strophariaceae</taxon>
        <taxon>Agrocybe</taxon>
    </lineage>
</organism>
<feature type="compositionally biased region" description="Basic and acidic residues" evidence="1">
    <location>
        <begin position="196"/>
        <end position="210"/>
    </location>
</feature>
<keyword evidence="3" id="KW-1185">Reference proteome</keyword>
<gene>
    <name evidence="2" type="ORF">NLJ89_g11798</name>
</gene>
<dbReference type="AlphaFoldDB" id="A0A9W8JW42"/>
<feature type="region of interest" description="Disordered" evidence="1">
    <location>
        <begin position="192"/>
        <end position="213"/>
    </location>
</feature>
<dbReference type="EMBL" id="JANKHO010003045">
    <property type="protein sequence ID" value="KAJ3486577.1"/>
    <property type="molecule type" value="Genomic_DNA"/>
</dbReference>
<name>A0A9W8JW42_9AGAR</name>
<accession>A0A9W8JW42</accession>
<sequence length="628" mass="70428">MAASSSYEISRSILPPPDFGFVNEDSLVRYYQTQRSPLYAEVASQLVFGIGGERETIFNWYDTQNTENAKHNEALADGFLCLNIGERREIADEHKRSIALLSHHGLSHLAIWEFKSLACGPGIMAQIPNHAGDFTWTACQERMEGDEASICCSAALINHRTNGRRTVTGRHPGPDAQNQSILDRAIYLTERKRHHDSMEDSEAKRARLSDGDASPTQAAELEDEIGLLEAVLEVRQTAAPAPSKFATKDEQDNYGKAHDVLQQGWTEAVADNVTYFVFSSGNEEYIGYRHRETQTLYLSALITPSQSTRPAHGKLHVGLYIAAFQDALDRARQMQILEETQSSPTASSLVLDKGPLVVKKTSVDQELDKELHRLLKETSSISLRLHSHNIFTNCSNPNTWTLSRHTGDSEQTSTGTHPELFIDLDHQISDKVFVAFLGRSTPTNDGPKQEYYSKQFIFKIAGFKTDITALQGEYQNYMKLSQHDITCIQKPQGLFSSQIRSGKVVWLLLMNNGGTSLAMRKNGKTKFDSHIGAHQETYLKALQSFHSKLYTHNRFEYRHILMNVKSKKVTFISLANCSGYTDAQDPSFQAEKGDDEEAVLECLKINAEVTIKRPSGSVDKEEEDEEDE</sequence>
<evidence type="ECO:0000313" key="2">
    <source>
        <dbReference type="EMBL" id="KAJ3486577.1"/>
    </source>
</evidence>
<evidence type="ECO:0000313" key="3">
    <source>
        <dbReference type="Proteomes" id="UP001148786"/>
    </source>
</evidence>
<comment type="caution">
    <text evidence="2">The sequence shown here is derived from an EMBL/GenBank/DDBJ whole genome shotgun (WGS) entry which is preliminary data.</text>
</comment>
<dbReference type="Proteomes" id="UP001148786">
    <property type="component" value="Unassembled WGS sequence"/>
</dbReference>
<dbReference type="OrthoDB" id="2931579at2759"/>
<reference evidence="2" key="1">
    <citation type="submission" date="2022-07" db="EMBL/GenBank/DDBJ databases">
        <title>Genome Sequence of Agrocybe chaxingu.</title>
        <authorList>
            <person name="Buettner E."/>
        </authorList>
    </citation>
    <scope>NUCLEOTIDE SEQUENCE</scope>
    <source>
        <strain evidence="2">MP-N11</strain>
    </source>
</reference>